<evidence type="ECO:0000259" key="13">
    <source>
        <dbReference type="Pfam" id="PF17749"/>
    </source>
</evidence>
<evidence type="ECO:0000256" key="2">
    <source>
        <dbReference type="ARBA" id="ARBA00004430"/>
    </source>
</evidence>
<dbReference type="GO" id="GO:0048731">
    <property type="term" value="P:system development"/>
    <property type="evidence" value="ECO:0007669"/>
    <property type="project" value="UniProtKB-ARBA"/>
</dbReference>
<evidence type="ECO:0000256" key="11">
    <source>
        <dbReference type="SAM" id="MobiDB-lite"/>
    </source>
</evidence>
<dbReference type="PANTHER" id="PTHR31363">
    <property type="entry name" value="TRAF3-INTERACTING PROTEIN 1"/>
    <property type="match status" value="1"/>
</dbReference>
<dbReference type="InterPro" id="IPR018799">
    <property type="entry name" value="TRAF3IP1"/>
</dbReference>
<dbReference type="GO" id="GO:0048513">
    <property type="term" value="P:animal organ development"/>
    <property type="evidence" value="ECO:0007669"/>
    <property type="project" value="UniProtKB-ARBA"/>
</dbReference>
<accession>T2M9C6</accession>
<name>T2M9C6_HYDVU</name>
<feature type="compositionally biased region" description="Basic and acidic residues" evidence="11">
    <location>
        <begin position="248"/>
        <end position="364"/>
    </location>
</feature>
<dbReference type="GO" id="GO:0008017">
    <property type="term" value="F:microtubule binding"/>
    <property type="evidence" value="ECO:0007669"/>
    <property type="project" value="InterPro"/>
</dbReference>
<keyword evidence="4" id="KW-0970">Cilium biogenesis/degradation</keyword>
<keyword evidence="6" id="KW-0206">Cytoskeleton</keyword>
<feature type="domain" description="TRAF3-interacting protein 1 C-terminal" evidence="13">
    <location>
        <begin position="546"/>
        <end position="688"/>
    </location>
</feature>
<evidence type="ECO:0000256" key="4">
    <source>
        <dbReference type="ARBA" id="ARBA00022794"/>
    </source>
</evidence>
<dbReference type="PANTHER" id="PTHR31363:SF0">
    <property type="entry name" value="TRAF3-INTERACTING PROTEIN 1"/>
    <property type="match status" value="1"/>
</dbReference>
<reference evidence="14" key="1">
    <citation type="journal article" date="2013" name="Genome Biol. Evol.">
        <title>Punctuated emergences of genetic and phenotypic innovations in eumetazoan, bilaterian, euteleostome, and hominidae ancestors.</title>
        <authorList>
            <person name="Wenger Y."/>
            <person name="Galliot B."/>
        </authorList>
    </citation>
    <scope>NUCLEOTIDE SEQUENCE</scope>
    <source>
        <tissue evidence="14">Whole animals</tissue>
    </source>
</reference>
<feature type="coiled-coil region" evidence="10">
    <location>
        <begin position="649"/>
        <end position="676"/>
    </location>
</feature>
<keyword evidence="7" id="KW-0966">Cell projection</keyword>
<dbReference type="InterPro" id="IPR042576">
    <property type="entry name" value="TRAF3IP1_N_sf"/>
</dbReference>
<dbReference type="GO" id="GO:0030992">
    <property type="term" value="C:intraciliary transport particle B"/>
    <property type="evidence" value="ECO:0007669"/>
    <property type="project" value="TreeGrafter"/>
</dbReference>
<proteinExistence type="evidence at transcript level"/>
<dbReference type="GO" id="GO:0070507">
    <property type="term" value="P:regulation of microtubule cytoskeleton organization"/>
    <property type="evidence" value="ECO:0007669"/>
    <property type="project" value="TreeGrafter"/>
</dbReference>
<evidence type="ECO:0000313" key="14">
    <source>
        <dbReference type="EMBL" id="CDG68515.1"/>
    </source>
</evidence>
<dbReference type="GO" id="GO:0042073">
    <property type="term" value="P:intraciliary transport"/>
    <property type="evidence" value="ECO:0007669"/>
    <property type="project" value="TreeGrafter"/>
</dbReference>
<feature type="compositionally biased region" description="Basic and acidic residues" evidence="11">
    <location>
        <begin position="371"/>
        <end position="392"/>
    </location>
</feature>
<evidence type="ECO:0000256" key="1">
    <source>
        <dbReference type="ARBA" id="ARBA00004120"/>
    </source>
</evidence>
<dbReference type="Gene3D" id="1.10.418.50">
    <property type="entry name" value="Microtubule-binding protein MIP-T3"/>
    <property type="match status" value="1"/>
</dbReference>
<sequence>MAMDPKIIKKTQDILGKVIKKPPLTEKLLGKPPFRFLHDVFMEVMKNHGTLKGLYSEAECNSANVTEKDAKLSFLQKTIDCLGFALGESLSVRPSKVVAGQEAHKTNELLQALGQVATKKIDTSDAVRKVLSGEKSVSKKSSKDKKENEAINEDANPKDKIKPGEDKNETEKNDKKVESSSKEQGNIKEPESERKRKKESSHSRDQEDKERKSSKAREADGKEIKKEGNSKDSEYSKSGSEVLVEQENTLKVKEKTAREKQGSSKDRKDGSHTEREKREHQRSSNEKEKRRENEQLETESDTKEKGGSSRDREKRKEKIDSESASKEKESSSRDREKRKEKEGRSKERDKIKGVDEKKDTKQKEGVTNIEQKTKPHEDDPEKVKNIDEVDGKKTKRDRRKKEIEENVDNEANKSKENITKDENARAMQRPASAKGPRVKQNQQDSGEDEDTSNSALPAEKNTESVQKPVQKLVRPSSARPAPPKVKKAEVLEEQNARVNSKPLAPVIMDNKNDDEDEGFIVEEDPALGNILDMNQSESNSDLVTTQEHGSLVRKMLESKKQADNQNNTDKHVVFDGARKKEREIAEKEIDGLRTSIQQLVRSAHPLGKIMDYIQEDIDSMQKELIMWRQENQKHELSLKAEQSITENEVEPLKLHLNELEHEIAEMMNNISAVKSNILRNEEKIEDLILGISR</sequence>
<organism evidence="14">
    <name type="scientific">Hydra vulgaris</name>
    <name type="common">Hydra</name>
    <name type="synonym">Hydra attenuata</name>
    <dbReference type="NCBI Taxonomy" id="6087"/>
    <lineage>
        <taxon>Eukaryota</taxon>
        <taxon>Metazoa</taxon>
        <taxon>Cnidaria</taxon>
        <taxon>Hydrozoa</taxon>
        <taxon>Hydroidolina</taxon>
        <taxon>Anthoathecata</taxon>
        <taxon>Aplanulata</taxon>
        <taxon>Hydridae</taxon>
        <taxon>Hydra</taxon>
    </lineage>
</organism>
<dbReference type="AlphaFoldDB" id="T2M9C6"/>
<keyword evidence="5 10" id="KW-0175">Coiled coil</keyword>
<dbReference type="EMBL" id="HAAD01002283">
    <property type="protein sequence ID" value="CDG68515.1"/>
    <property type="molecule type" value="mRNA"/>
</dbReference>
<feature type="region of interest" description="Disordered" evidence="11">
    <location>
        <begin position="130"/>
        <end position="496"/>
    </location>
</feature>
<evidence type="ECO:0000256" key="6">
    <source>
        <dbReference type="ARBA" id="ARBA00023212"/>
    </source>
</evidence>
<feature type="domain" description="TRAF3-interacting protein 1 N-terminal" evidence="12">
    <location>
        <begin position="8"/>
        <end position="118"/>
    </location>
</feature>
<dbReference type="InterPro" id="IPR040468">
    <property type="entry name" value="TRAF3IP1_N"/>
</dbReference>
<evidence type="ECO:0000256" key="10">
    <source>
        <dbReference type="SAM" id="Coils"/>
    </source>
</evidence>
<feature type="compositionally biased region" description="Basic and acidic residues" evidence="11">
    <location>
        <begin position="144"/>
        <end position="235"/>
    </location>
</feature>
<evidence type="ECO:0000256" key="8">
    <source>
        <dbReference type="ARBA" id="ARBA00043971"/>
    </source>
</evidence>
<comment type="subcellular location">
    <subcellularLocation>
        <location evidence="2">Cytoplasm</location>
        <location evidence="2">Cytoskeleton</location>
        <location evidence="2">Cilium axoneme</location>
    </subcellularLocation>
    <subcellularLocation>
        <location evidence="1">Cytoplasm</location>
        <location evidence="1">Cytoskeleton</location>
        <location evidence="1">Cilium basal body</location>
    </subcellularLocation>
</comment>
<dbReference type="InterPro" id="IPR041476">
    <property type="entry name" value="TRAF3IP1_C"/>
</dbReference>
<dbReference type="GO" id="GO:0005930">
    <property type="term" value="C:axoneme"/>
    <property type="evidence" value="ECO:0007669"/>
    <property type="project" value="UniProtKB-SubCell"/>
</dbReference>
<dbReference type="OrthoDB" id="10258914at2759"/>
<protein>
    <recommendedName>
        <fullName evidence="9">TRAF3-interacting protein 1</fullName>
    </recommendedName>
</protein>
<dbReference type="FunFam" id="1.10.418.50:FF:000001">
    <property type="entry name" value="TRAF3-interacting protein 1 isoform X1"/>
    <property type="match status" value="1"/>
</dbReference>
<dbReference type="Pfam" id="PF17749">
    <property type="entry name" value="MIP-T3_C"/>
    <property type="match status" value="1"/>
</dbReference>
<feature type="compositionally biased region" description="Basic and acidic residues" evidence="11">
    <location>
        <begin position="400"/>
        <end position="424"/>
    </location>
</feature>
<dbReference type="GO" id="GO:0036064">
    <property type="term" value="C:ciliary basal body"/>
    <property type="evidence" value="ECO:0007669"/>
    <property type="project" value="TreeGrafter"/>
</dbReference>
<evidence type="ECO:0000256" key="3">
    <source>
        <dbReference type="ARBA" id="ARBA00022490"/>
    </source>
</evidence>
<evidence type="ECO:0000256" key="9">
    <source>
        <dbReference type="ARBA" id="ARBA00070492"/>
    </source>
</evidence>
<evidence type="ECO:0000256" key="7">
    <source>
        <dbReference type="ARBA" id="ARBA00023273"/>
    </source>
</evidence>
<dbReference type="Pfam" id="PF10243">
    <property type="entry name" value="MIP-T3"/>
    <property type="match status" value="1"/>
</dbReference>
<gene>
    <name evidence="14" type="primary">TRAF3IP1</name>
</gene>
<evidence type="ECO:0000256" key="5">
    <source>
        <dbReference type="ARBA" id="ARBA00023054"/>
    </source>
</evidence>
<dbReference type="GO" id="GO:0060271">
    <property type="term" value="P:cilium assembly"/>
    <property type="evidence" value="ECO:0007669"/>
    <property type="project" value="TreeGrafter"/>
</dbReference>
<evidence type="ECO:0000259" key="12">
    <source>
        <dbReference type="Pfam" id="PF10243"/>
    </source>
</evidence>
<comment type="similarity">
    <text evidence="8">Belongs to the TRAF3IP1 family.</text>
</comment>
<keyword evidence="3" id="KW-0963">Cytoplasm</keyword>